<comment type="caution">
    <text evidence="12">The sequence shown here is derived from an EMBL/GenBank/DDBJ whole genome shotgun (WGS) entry which is preliminary data.</text>
</comment>
<dbReference type="InterPro" id="IPR029460">
    <property type="entry name" value="DNAPol_HHH"/>
</dbReference>
<dbReference type="RefSeq" id="WP_204707380.1">
    <property type="nucleotide sequence ID" value="NZ_JBHSZV010000014.1"/>
</dbReference>
<dbReference type="NCBIfam" id="NF004226">
    <property type="entry name" value="PRK05673.1"/>
    <property type="match status" value="1"/>
</dbReference>
<comment type="catalytic activity">
    <reaction evidence="10">
        <text>DNA(n) + a 2'-deoxyribonucleoside 5'-triphosphate = DNA(n+1) + diphosphate</text>
        <dbReference type="Rhea" id="RHEA:22508"/>
        <dbReference type="Rhea" id="RHEA-COMP:17339"/>
        <dbReference type="Rhea" id="RHEA-COMP:17340"/>
        <dbReference type="ChEBI" id="CHEBI:33019"/>
        <dbReference type="ChEBI" id="CHEBI:61560"/>
        <dbReference type="ChEBI" id="CHEBI:173112"/>
        <dbReference type="EC" id="2.7.7.7"/>
    </reaction>
</comment>
<dbReference type="InterPro" id="IPR011708">
    <property type="entry name" value="DNA_pol3_alpha_NTPase_dom"/>
</dbReference>
<evidence type="ECO:0000259" key="11">
    <source>
        <dbReference type="SMART" id="SM00481"/>
    </source>
</evidence>
<dbReference type="NCBIfam" id="TIGR00594">
    <property type="entry name" value="polc"/>
    <property type="match status" value="1"/>
</dbReference>
<keyword evidence="8" id="KW-0239">DNA-directed DNA polymerase</keyword>
<evidence type="ECO:0000256" key="2">
    <source>
        <dbReference type="ARBA" id="ARBA00009496"/>
    </source>
</evidence>
<dbReference type="Gene3D" id="1.10.10.1600">
    <property type="entry name" value="Bacterial DNA polymerase III alpha subunit, thumb domain"/>
    <property type="match status" value="1"/>
</dbReference>
<dbReference type="CDD" id="cd04485">
    <property type="entry name" value="DnaE_OBF"/>
    <property type="match status" value="1"/>
</dbReference>
<dbReference type="GO" id="GO:0003887">
    <property type="term" value="F:DNA-directed DNA polymerase activity"/>
    <property type="evidence" value="ECO:0007669"/>
    <property type="project" value="UniProtKB-EC"/>
</dbReference>
<dbReference type="InterPro" id="IPR004013">
    <property type="entry name" value="PHP_dom"/>
</dbReference>
<keyword evidence="7" id="KW-0235">DNA replication</keyword>
<dbReference type="InterPro" id="IPR041931">
    <property type="entry name" value="DNA_pol3_alpha_thumb_dom"/>
</dbReference>
<dbReference type="SUPFAM" id="SSF89550">
    <property type="entry name" value="PHP domain-like"/>
    <property type="match status" value="1"/>
</dbReference>
<comment type="similarity">
    <text evidence="2">Belongs to the DNA polymerase type-C family. DnaE subfamily.</text>
</comment>
<dbReference type="InterPro" id="IPR040982">
    <property type="entry name" value="DNA_pol3_finger"/>
</dbReference>
<dbReference type="Pfam" id="PF02811">
    <property type="entry name" value="PHP"/>
    <property type="match status" value="1"/>
</dbReference>
<evidence type="ECO:0000313" key="13">
    <source>
        <dbReference type="Proteomes" id="UP001596410"/>
    </source>
</evidence>
<dbReference type="InterPro" id="IPR004805">
    <property type="entry name" value="DnaE2/DnaE/PolC"/>
</dbReference>
<dbReference type="Pfam" id="PF17657">
    <property type="entry name" value="DNA_pol3_finger"/>
    <property type="match status" value="1"/>
</dbReference>
<keyword evidence="5 12" id="KW-0808">Transferase</keyword>
<organism evidence="12 13">
    <name type="scientific">Halobacillus seohaensis</name>
    <dbReference type="NCBI Taxonomy" id="447421"/>
    <lineage>
        <taxon>Bacteria</taxon>
        <taxon>Bacillati</taxon>
        <taxon>Bacillota</taxon>
        <taxon>Bacilli</taxon>
        <taxon>Bacillales</taxon>
        <taxon>Bacillaceae</taxon>
        <taxon>Halobacillus</taxon>
    </lineage>
</organism>
<dbReference type="Gene3D" id="1.10.150.870">
    <property type="match status" value="1"/>
</dbReference>
<dbReference type="Pfam" id="PF07733">
    <property type="entry name" value="DNA_pol3_alpha"/>
    <property type="match status" value="1"/>
</dbReference>
<evidence type="ECO:0000256" key="10">
    <source>
        <dbReference type="ARBA" id="ARBA00049244"/>
    </source>
</evidence>
<keyword evidence="6 12" id="KW-0548">Nucleotidyltransferase</keyword>
<evidence type="ECO:0000256" key="4">
    <source>
        <dbReference type="ARBA" id="ARBA00019114"/>
    </source>
</evidence>
<evidence type="ECO:0000256" key="9">
    <source>
        <dbReference type="ARBA" id="ARBA00025611"/>
    </source>
</evidence>
<dbReference type="Gene3D" id="3.20.20.140">
    <property type="entry name" value="Metal-dependent hydrolases"/>
    <property type="match status" value="1"/>
</dbReference>
<dbReference type="Pfam" id="PF14579">
    <property type="entry name" value="HHH_6"/>
    <property type="match status" value="1"/>
</dbReference>
<reference evidence="13" key="1">
    <citation type="journal article" date="2019" name="Int. J. Syst. Evol. Microbiol.">
        <title>The Global Catalogue of Microorganisms (GCM) 10K type strain sequencing project: providing services to taxonomists for standard genome sequencing and annotation.</title>
        <authorList>
            <consortium name="The Broad Institute Genomics Platform"/>
            <consortium name="The Broad Institute Genome Sequencing Center for Infectious Disease"/>
            <person name="Wu L."/>
            <person name="Ma J."/>
        </authorList>
    </citation>
    <scope>NUCLEOTIDE SEQUENCE [LARGE SCALE GENOMIC DNA]</scope>
    <source>
        <strain evidence="13">CGMCC 4.1621</strain>
    </source>
</reference>
<accession>A0ABW2EHB0</accession>
<comment type="subcellular location">
    <subcellularLocation>
        <location evidence="1">Cytoplasm</location>
    </subcellularLocation>
</comment>
<evidence type="ECO:0000313" key="12">
    <source>
        <dbReference type="EMBL" id="MFC7061543.1"/>
    </source>
</evidence>
<evidence type="ECO:0000256" key="8">
    <source>
        <dbReference type="ARBA" id="ARBA00022932"/>
    </source>
</evidence>
<dbReference type="EC" id="2.7.7.7" evidence="3"/>
<dbReference type="InterPro" id="IPR016195">
    <property type="entry name" value="Pol/histidinol_Pase-like"/>
</dbReference>
<dbReference type="SMART" id="SM00481">
    <property type="entry name" value="POLIIIAc"/>
    <property type="match status" value="1"/>
</dbReference>
<keyword evidence="13" id="KW-1185">Reference proteome</keyword>
<gene>
    <name evidence="12" type="primary">dnaE</name>
    <name evidence="12" type="ORF">ACFQIC_06670</name>
</gene>
<dbReference type="EMBL" id="JBHSZV010000014">
    <property type="protein sequence ID" value="MFC7061543.1"/>
    <property type="molecule type" value="Genomic_DNA"/>
</dbReference>
<protein>
    <recommendedName>
        <fullName evidence="4">DNA polymerase III subunit alpha</fullName>
        <ecNumber evidence="3">2.7.7.7</ecNumber>
    </recommendedName>
</protein>
<evidence type="ECO:0000256" key="1">
    <source>
        <dbReference type="ARBA" id="ARBA00004496"/>
    </source>
</evidence>
<dbReference type="InterPro" id="IPR003141">
    <property type="entry name" value="Pol/His_phosphatase_N"/>
</dbReference>
<evidence type="ECO:0000256" key="3">
    <source>
        <dbReference type="ARBA" id="ARBA00012417"/>
    </source>
</evidence>
<dbReference type="PANTHER" id="PTHR32294">
    <property type="entry name" value="DNA POLYMERASE III SUBUNIT ALPHA"/>
    <property type="match status" value="1"/>
</dbReference>
<proteinExistence type="inferred from homology"/>
<evidence type="ECO:0000256" key="6">
    <source>
        <dbReference type="ARBA" id="ARBA00022695"/>
    </source>
</evidence>
<feature type="domain" description="Polymerase/histidinol phosphatase N-terminal" evidence="11">
    <location>
        <begin position="4"/>
        <end position="71"/>
    </location>
</feature>
<comment type="function">
    <text evidence="9">DNA polymerase III is a complex, multichain enzyme responsible for most of the replicative synthesis in bacteria. This DNA polymerase also exhibits 3' to 5' exonuclease activity. The alpha chain is the DNA polymerase.</text>
</comment>
<sequence>MSYTHLHVHSGYSLMNSTIQISTLVKKAKDLGFTSLALTDDNVMSGAVAFYQACLNEGIKPIIGMRVSITYKNEVFPVGLLAKNKQGYEALLQLSTRLQLQEEPLQLRDVKEFTDQLVAIITVSDTSWATSIIHHTFERVEEEVSDWRDSFNDFYLGVKDYGVHLERQMHQPLKEWAEHKQVKVTTMNDVRYLEQEDAEAYYCLRAIDTGHSYITDSEPSEEHQYLKSPKEMEVYFKNWWPEVLETNQRIAESCNVEIDLDQLLLPAFPALEKMNADEYLRKVCTDRLALKYKERMNEAEERLNKELDVIIRMKFSDYFLIVWDFIENARKEGIQAGPGRGSAAGSIVSFLLGITQVDPLSYDLLFERFLNPERITMPDIDIDFPDDRRDEVIDYVARKYGKEHVAQICTFGTFATRSVLRELFKVLNVEESDMTYILKNIPSGSSKPIKTVVQSSEALKDYINSSAKLKKVFKIAAKLEGLPRHVSTHAAGVVISSKPLNQYTALMKGQENVHLTQMAMGDLESIGLLKMDFLGLRNLSFIRKIEDKVSSKDKTFQMDQIPINDKQTFLLLQKGQTNGVFQLESQGMKGVLKRLAPNHFEDVVVVNALYRPGPMEYIPLYIQRKRGLEEVNYPHPDVKPILERTFGVLVYQEQIMQVAQKIAGYSLGEADLLRRAVSKKQKDVLEQQQNQFVQRSIQYGYDENVATQLFEWIVKFSNYGFNRSHAVAYSVISYQLAYLKAHYPDIFIAELMNSTVGDQGKLSIYIREAREFNVKIKPPSINYSFTHSFGDQGAIRIGFLSIEGVGFQAAQAIIQERKRGNYKHLNDFCLRVSSKGVSRSTIESLIMAGSFDDLQQNRASLLASIDQALEQGELFKEFQDQPGLFNSDVEMEGLAVATEPLPILKQLSMEKEVLGTYLSNHPLDAHRDQLTQQGYMTLKECLDRESVKSAKTAAVVETIKEIRTKRGDPMSFLTLSDETREMDAVLFPDSHRDAKSWLQENELVTVNGKVENRNGKKQWIVNEISPFKGEQFTQRLFIKTSTEKENEVIERLKKIAAYFPGNTPIIIFESENRKTYQLASSYSLSATENCMNKLYEFFDKSDVVLRTTYKDV</sequence>
<name>A0ABW2EHB0_9BACI</name>
<dbReference type="Pfam" id="PF01336">
    <property type="entry name" value="tRNA_anti-codon"/>
    <property type="match status" value="1"/>
</dbReference>
<dbReference type="Proteomes" id="UP001596410">
    <property type="component" value="Unassembled WGS sequence"/>
</dbReference>
<dbReference type="InterPro" id="IPR004365">
    <property type="entry name" value="NA-bd_OB_tRNA"/>
</dbReference>
<evidence type="ECO:0000256" key="5">
    <source>
        <dbReference type="ARBA" id="ARBA00022679"/>
    </source>
</evidence>
<dbReference type="PANTHER" id="PTHR32294:SF0">
    <property type="entry name" value="DNA POLYMERASE III SUBUNIT ALPHA"/>
    <property type="match status" value="1"/>
</dbReference>
<evidence type="ECO:0000256" key="7">
    <source>
        <dbReference type="ARBA" id="ARBA00022705"/>
    </source>
</evidence>